<comment type="caution">
    <text evidence="3">The sequence shown here is derived from an EMBL/GenBank/DDBJ whole genome shotgun (WGS) entry which is preliminary data.</text>
</comment>
<feature type="domain" description="Transposase IS701-like DDE" evidence="2">
    <location>
        <begin position="2"/>
        <end position="70"/>
    </location>
</feature>
<dbReference type="InterPro" id="IPR038721">
    <property type="entry name" value="IS701-like_DDE_dom"/>
</dbReference>
<gene>
    <name evidence="3" type="ORF">W59_19318</name>
</gene>
<evidence type="ECO:0000259" key="2">
    <source>
        <dbReference type="Pfam" id="PF13546"/>
    </source>
</evidence>
<sequence>MARQYSGTLGNCQIAISVHAAPDEAAAPLDWQLFLPESWDDQSTTDPYAIAAITVRRRVGDPLFAVHHRPQVRNGDRADRVGPDPAGPAPALCCDPNPHPTAST</sequence>
<organism evidence="3 4">
    <name type="scientific">Rhodococcus opacus RKJ300 = JCM 13270</name>
    <dbReference type="NCBI Taxonomy" id="1165867"/>
    <lineage>
        <taxon>Bacteria</taxon>
        <taxon>Bacillati</taxon>
        <taxon>Actinomycetota</taxon>
        <taxon>Actinomycetes</taxon>
        <taxon>Mycobacteriales</taxon>
        <taxon>Nocardiaceae</taxon>
        <taxon>Rhodococcus</taxon>
    </lineage>
</organism>
<accession>I0WPI3</accession>
<dbReference type="AlphaFoldDB" id="I0WPI3"/>
<dbReference type="Proteomes" id="UP000006447">
    <property type="component" value="Unassembled WGS sequence"/>
</dbReference>
<evidence type="ECO:0000256" key="1">
    <source>
        <dbReference type="SAM" id="MobiDB-lite"/>
    </source>
</evidence>
<evidence type="ECO:0000313" key="3">
    <source>
        <dbReference type="EMBL" id="EID78299.1"/>
    </source>
</evidence>
<dbReference type="PATRIC" id="fig|1165867.3.peg.3922"/>
<name>I0WPI3_RHOOP</name>
<reference evidence="3 4" key="1">
    <citation type="journal article" date="2012" name="J. Bacteriol.">
        <title>Draft genome sequence of the nitrophenol-degrading actinomycete Rhodococcus imtechensis RKJ300.</title>
        <authorList>
            <person name="Vikram S."/>
            <person name="Kumar S."/>
            <person name="Subramanian S."/>
            <person name="Raghava G.P."/>
        </authorList>
    </citation>
    <scope>NUCLEOTIDE SEQUENCE [LARGE SCALE GENOMIC DNA]</scope>
    <source>
        <strain evidence="3 4">RKJ300</strain>
    </source>
</reference>
<protein>
    <submittedName>
        <fullName evidence="3">Transposase</fullName>
    </submittedName>
</protein>
<dbReference type="EMBL" id="AJJH01000102">
    <property type="protein sequence ID" value="EID78299.1"/>
    <property type="molecule type" value="Genomic_DNA"/>
</dbReference>
<evidence type="ECO:0000313" key="4">
    <source>
        <dbReference type="Proteomes" id="UP000006447"/>
    </source>
</evidence>
<feature type="region of interest" description="Disordered" evidence="1">
    <location>
        <begin position="66"/>
        <end position="104"/>
    </location>
</feature>
<proteinExistence type="predicted"/>
<dbReference type="Pfam" id="PF13546">
    <property type="entry name" value="DDE_5"/>
    <property type="match status" value="1"/>
</dbReference>
<dbReference type="RefSeq" id="WP_007298559.1">
    <property type="nucleotide sequence ID" value="NZ_AJJH01000102.1"/>
</dbReference>